<dbReference type="Pfam" id="PF18052">
    <property type="entry name" value="Rx_N"/>
    <property type="match status" value="1"/>
</dbReference>
<dbReference type="Gene3D" id="3.40.50.300">
    <property type="entry name" value="P-loop containing nucleotide triphosphate hydrolases"/>
    <property type="match status" value="1"/>
</dbReference>
<evidence type="ECO:0000256" key="5">
    <source>
        <dbReference type="SAM" id="SignalP"/>
    </source>
</evidence>
<evidence type="ECO:0000259" key="9">
    <source>
        <dbReference type="Pfam" id="PF23598"/>
    </source>
</evidence>
<keyword evidence="5" id="KW-0732">Signal</keyword>
<proteinExistence type="predicted"/>
<evidence type="ECO:0000313" key="11">
    <source>
        <dbReference type="Proteomes" id="UP001386955"/>
    </source>
</evidence>
<feature type="chain" id="PRO_5042817890" evidence="5">
    <location>
        <begin position="19"/>
        <end position="848"/>
    </location>
</feature>
<dbReference type="InterPro" id="IPR032675">
    <property type="entry name" value="LRR_dom_sf"/>
</dbReference>
<evidence type="ECO:0000256" key="3">
    <source>
        <dbReference type="ARBA" id="ARBA00022821"/>
    </source>
</evidence>
<feature type="domain" description="Disease resistance protein winged helix" evidence="8">
    <location>
        <begin position="432"/>
        <end position="504"/>
    </location>
</feature>
<dbReference type="PANTHER" id="PTHR36766:SF61">
    <property type="entry name" value="NB-ARC DOMAIN DISEASE RESISTANCE PROTEIN"/>
    <property type="match status" value="1"/>
</dbReference>
<feature type="domain" description="NB-ARC" evidence="6">
    <location>
        <begin position="171"/>
        <end position="347"/>
    </location>
</feature>
<evidence type="ECO:0000259" key="7">
    <source>
        <dbReference type="Pfam" id="PF18052"/>
    </source>
</evidence>
<dbReference type="InterPro" id="IPR041118">
    <property type="entry name" value="Rx_N"/>
</dbReference>
<dbReference type="Gene3D" id="3.80.10.10">
    <property type="entry name" value="Ribonuclease Inhibitor"/>
    <property type="match status" value="1"/>
</dbReference>
<dbReference type="SUPFAM" id="SSF52058">
    <property type="entry name" value="L domain-like"/>
    <property type="match status" value="1"/>
</dbReference>
<dbReference type="InterPro" id="IPR058922">
    <property type="entry name" value="WHD_DRP"/>
</dbReference>
<keyword evidence="2" id="KW-0547">Nucleotide-binding</keyword>
<dbReference type="AlphaFoldDB" id="A0AAN9XI08"/>
<evidence type="ECO:0000313" key="10">
    <source>
        <dbReference type="EMBL" id="KAK7392889.1"/>
    </source>
</evidence>
<keyword evidence="11" id="KW-1185">Reference proteome</keyword>
<dbReference type="InterPro" id="IPR055414">
    <property type="entry name" value="LRR_R13L4/SHOC2-like"/>
</dbReference>
<keyword evidence="1" id="KW-0677">Repeat</keyword>
<evidence type="ECO:0000259" key="8">
    <source>
        <dbReference type="Pfam" id="PF23559"/>
    </source>
</evidence>
<dbReference type="Gene3D" id="1.20.5.4130">
    <property type="match status" value="1"/>
</dbReference>
<protein>
    <submittedName>
        <fullName evidence="10">Uncharacterized protein</fullName>
    </submittedName>
</protein>
<keyword evidence="4" id="KW-0067">ATP-binding</keyword>
<dbReference type="GO" id="GO:0006952">
    <property type="term" value="P:defense response"/>
    <property type="evidence" value="ECO:0007669"/>
    <property type="project" value="UniProtKB-KW"/>
</dbReference>
<feature type="domain" description="Disease resistance N-terminal" evidence="7">
    <location>
        <begin position="11"/>
        <end position="98"/>
    </location>
</feature>
<dbReference type="InterPro" id="IPR042197">
    <property type="entry name" value="Apaf_helical"/>
</dbReference>
<dbReference type="GO" id="GO:0051707">
    <property type="term" value="P:response to other organism"/>
    <property type="evidence" value="ECO:0007669"/>
    <property type="project" value="UniProtKB-ARBA"/>
</dbReference>
<feature type="signal peptide" evidence="5">
    <location>
        <begin position="1"/>
        <end position="18"/>
    </location>
</feature>
<dbReference type="Gene3D" id="1.10.8.430">
    <property type="entry name" value="Helical domain of apoptotic protease-activating factors"/>
    <property type="match status" value="1"/>
</dbReference>
<dbReference type="Pfam" id="PF23559">
    <property type="entry name" value="WHD_DRP"/>
    <property type="match status" value="1"/>
</dbReference>
<dbReference type="SUPFAM" id="SSF52540">
    <property type="entry name" value="P-loop containing nucleoside triphosphate hydrolases"/>
    <property type="match status" value="1"/>
</dbReference>
<name>A0AAN9XI08_PSOTE</name>
<dbReference type="EMBL" id="JAYMYS010000005">
    <property type="protein sequence ID" value="KAK7392889.1"/>
    <property type="molecule type" value="Genomic_DNA"/>
</dbReference>
<dbReference type="Pfam" id="PF00931">
    <property type="entry name" value="NB-ARC"/>
    <property type="match status" value="1"/>
</dbReference>
<keyword evidence="3" id="KW-0611">Plant defense</keyword>
<evidence type="ECO:0000259" key="6">
    <source>
        <dbReference type="Pfam" id="PF00931"/>
    </source>
</evidence>
<comment type="caution">
    <text evidence="10">The sequence shown here is derived from an EMBL/GenBank/DDBJ whole genome shotgun (WGS) entry which is preliminary data.</text>
</comment>
<feature type="domain" description="Disease resistance R13L4/SHOC-2-like LRR" evidence="9">
    <location>
        <begin position="563"/>
        <end position="766"/>
    </location>
</feature>
<dbReference type="PANTHER" id="PTHR36766">
    <property type="entry name" value="PLANT BROAD-SPECTRUM MILDEW RESISTANCE PROTEIN RPW8"/>
    <property type="match status" value="1"/>
</dbReference>
<dbReference type="PRINTS" id="PR00364">
    <property type="entry name" value="DISEASERSIST"/>
</dbReference>
<dbReference type="GO" id="GO:0005524">
    <property type="term" value="F:ATP binding"/>
    <property type="evidence" value="ECO:0007669"/>
    <property type="project" value="UniProtKB-KW"/>
</dbReference>
<evidence type="ECO:0000256" key="4">
    <source>
        <dbReference type="ARBA" id="ARBA00022840"/>
    </source>
</evidence>
<dbReference type="GO" id="GO:0043531">
    <property type="term" value="F:ADP binding"/>
    <property type="evidence" value="ECO:0007669"/>
    <property type="project" value="InterPro"/>
</dbReference>
<dbReference type="Gene3D" id="1.10.10.10">
    <property type="entry name" value="Winged helix-like DNA-binding domain superfamily/Winged helix DNA-binding domain"/>
    <property type="match status" value="1"/>
</dbReference>
<dbReference type="FunFam" id="3.40.50.300:FF:001091">
    <property type="entry name" value="Probable disease resistance protein At1g61300"/>
    <property type="match status" value="1"/>
</dbReference>
<organism evidence="10 11">
    <name type="scientific">Psophocarpus tetragonolobus</name>
    <name type="common">Winged bean</name>
    <name type="synonym">Dolichos tetragonolobus</name>
    <dbReference type="NCBI Taxonomy" id="3891"/>
    <lineage>
        <taxon>Eukaryota</taxon>
        <taxon>Viridiplantae</taxon>
        <taxon>Streptophyta</taxon>
        <taxon>Embryophyta</taxon>
        <taxon>Tracheophyta</taxon>
        <taxon>Spermatophyta</taxon>
        <taxon>Magnoliopsida</taxon>
        <taxon>eudicotyledons</taxon>
        <taxon>Gunneridae</taxon>
        <taxon>Pentapetalae</taxon>
        <taxon>rosids</taxon>
        <taxon>fabids</taxon>
        <taxon>Fabales</taxon>
        <taxon>Fabaceae</taxon>
        <taxon>Papilionoideae</taxon>
        <taxon>50 kb inversion clade</taxon>
        <taxon>NPAAA clade</taxon>
        <taxon>indigoferoid/millettioid clade</taxon>
        <taxon>Phaseoleae</taxon>
        <taxon>Psophocarpus</taxon>
    </lineage>
</organism>
<dbReference type="Proteomes" id="UP001386955">
    <property type="component" value="Unassembled WGS sequence"/>
</dbReference>
<evidence type="ECO:0000256" key="2">
    <source>
        <dbReference type="ARBA" id="ARBA00022741"/>
    </source>
</evidence>
<reference evidence="10 11" key="1">
    <citation type="submission" date="2024-01" db="EMBL/GenBank/DDBJ databases">
        <title>The genomes of 5 underutilized Papilionoideae crops provide insights into root nodulation and disease resistanc.</title>
        <authorList>
            <person name="Jiang F."/>
        </authorList>
    </citation>
    <scope>NUCLEOTIDE SEQUENCE [LARGE SCALE GENOMIC DNA]</scope>
    <source>
        <strain evidence="10">DUOXIRENSHENG_FW03</strain>
        <tissue evidence="10">Leaves</tissue>
    </source>
</reference>
<gene>
    <name evidence="10" type="ORF">VNO78_21339</name>
</gene>
<sequence>MAESILFSFAELLVGKLASCAVQQASLVWGVHDDLKDMKESIVLIKDLLLDAEQKKLQSNALSEWLRQIKQIFSDAENIVDDFECEAMQKHVVNTHGSFSRKVSRFFSSSNPLVYRLKMAHQIKDINEKLNKVVAKKNMLGLQIIDKDTRVVHVRESTYSHVNPSNVIGREHDKQKIIDLLVQDGHDKSLCVIPILGMGGLGKTTLAKLVFNDTRIDACFPLKMWVCVSNDFELKNILIKILNSVPHLKEKKFKNFETEQVQNHLRSALQCQRFLLVLDDVWNEDRVRWDELKEIIDVGVEGNKILVTTRSHSAAAIMRTKSFNSYHLKGLSEDDSFSLFVKLAFKEGEEKKYPHLLEIGEDMVKKCRGIPLAVRTLGSSLVSRVDKKEWESLRDNEIWNLSQNEKDILPALQLSYNLLPSYLKSCFACFSLYPKNTRFVSSTSAITAVWQALGFLPPPKESETWEDAASKLLCELWSRSLLSDYLVVGGSCFFELHDLVHDLAMHVSKGEFEIIDRHHPKISEHAQHLTFMENNMLDQALLPTCLRTISFPEGAMNKTFLNKVVSRCKYLRFLDLSDSEYESLPPYIGKLKHLRYLTLAHNEKLKGLPDSLCKLQNLQTLILRGCTNLQKLPKGIRKLINLRQLFITTKQQDFPDKEISNLTSLEDLRFFSCDNLESLSEGIQLSSLKTLSFVGCERLKSSSFHNIPNLENLAIEDCGKLEMAMGLGNQIPNLTLKYLFLARLPQLVTLPQWLQGSMNTLHSLVIISCKNLEVLPEWLPSLIFFKQLGIQDCPKLLSLPNNMHRLTNLEHLVINGCPELCKRYQPKVGQDWHKISHIKKVIIGEPEE</sequence>
<dbReference type="InterPro" id="IPR002182">
    <property type="entry name" value="NB-ARC"/>
</dbReference>
<evidence type="ECO:0000256" key="1">
    <source>
        <dbReference type="ARBA" id="ARBA00022737"/>
    </source>
</evidence>
<accession>A0AAN9XI08</accession>
<dbReference type="Pfam" id="PF23598">
    <property type="entry name" value="LRR_14"/>
    <property type="match status" value="1"/>
</dbReference>
<dbReference type="InterPro" id="IPR027417">
    <property type="entry name" value="P-loop_NTPase"/>
</dbReference>
<dbReference type="InterPro" id="IPR036388">
    <property type="entry name" value="WH-like_DNA-bd_sf"/>
</dbReference>